<dbReference type="RefSeq" id="WP_086323672.1">
    <property type="nucleotide sequence ID" value="NZ_NGKW01000005.1"/>
</dbReference>
<sequence>MKKIIFRGLIVVIALSIGGKILMDKREKDNEELRTIQTDLADYLYNHYEIYTKDKDKINEADKKYNGGTGTITDDEYLESLKNARQYFNIEKIEFTGFSVGPMKGLVVGFIINDVYPDETTLDTRSAETNKWLYSFNTGNTRNSYVLTKKNSLTDEKMPEENIIYYDKGVK</sequence>
<dbReference type="EMBL" id="NGKW01000005">
    <property type="protein sequence ID" value="OTN92978.1"/>
    <property type="molecule type" value="Genomic_DNA"/>
</dbReference>
<dbReference type="AlphaFoldDB" id="A0A242BC97"/>
<reference evidence="1 2" key="1">
    <citation type="submission" date="2017-05" db="EMBL/GenBank/DDBJ databases">
        <title>The Genome Sequence of Enterococcus faecium 7H8_DIV0219.</title>
        <authorList>
            <consortium name="The Broad Institute Genomics Platform"/>
            <consortium name="The Broad Institute Genomic Center for Infectious Diseases"/>
            <person name="Earl A."/>
            <person name="Manson A."/>
            <person name="Schwartman J."/>
            <person name="Gilmore M."/>
            <person name="Abouelleil A."/>
            <person name="Cao P."/>
            <person name="Chapman S."/>
            <person name="Cusick C."/>
            <person name="Shea T."/>
            <person name="Young S."/>
            <person name="Neafsey D."/>
            <person name="Nusbaum C."/>
            <person name="Birren B."/>
        </authorList>
    </citation>
    <scope>NUCLEOTIDE SEQUENCE [LARGE SCALE GENOMIC DNA]</scope>
    <source>
        <strain evidence="1 2">7H8_DIV0219</strain>
    </source>
</reference>
<dbReference type="Proteomes" id="UP000194885">
    <property type="component" value="Unassembled WGS sequence"/>
</dbReference>
<evidence type="ECO:0000313" key="2">
    <source>
        <dbReference type="Proteomes" id="UP000194885"/>
    </source>
</evidence>
<protein>
    <submittedName>
        <fullName evidence="1">Uncharacterized protein</fullName>
    </submittedName>
</protein>
<evidence type="ECO:0000313" key="1">
    <source>
        <dbReference type="EMBL" id="OTN92978.1"/>
    </source>
</evidence>
<organism evidence="1 2">
    <name type="scientific">Enterococcus faecium</name>
    <name type="common">Streptococcus faecium</name>
    <dbReference type="NCBI Taxonomy" id="1352"/>
    <lineage>
        <taxon>Bacteria</taxon>
        <taxon>Bacillati</taxon>
        <taxon>Bacillota</taxon>
        <taxon>Bacilli</taxon>
        <taxon>Lactobacillales</taxon>
        <taxon>Enterococcaceae</taxon>
        <taxon>Enterococcus</taxon>
    </lineage>
</organism>
<proteinExistence type="predicted"/>
<gene>
    <name evidence="1" type="ORF">A5810_002437</name>
</gene>
<comment type="caution">
    <text evidence="1">The sequence shown here is derived from an EMBL/GenBank/DDBJ whole genome shotgun (WGS) entry which is preliminary data.</text>
</comment>
<accession>A0A242BC97</accession>
<name>A0A242BC97_ENTFC</name>